<organism evidence="1">
    <name type="scientific">Candidatus Heimdallarchaeum endolithica</name>
    <dbReference type="NCBI Taxonomy" id="2876572"/>
    <lineage>
        <taxon>Archaea</taxon>
        <taxon>Promethearchaeati</taxon>
        <taxon>Candidatus Heimdallarchaeota</taxon>
        <taxon>Candidatus Heimdallarchaeia (ex Rinke et al. 2021) (nom. nud.)</taxon>
        <taxon>Candidatus Heimdallarchaeales</taxon>
        <taxon>Candidatus Heimdallarchaeaceae</taxon>
        <taxon>Candidatus Heimdallarchaeum</taxon>
    </lineage>
</organism>
<name>A0A9Y1BP16_9ARCH</name>
<evidence type="ECO:0000313" key="1">
    <source>
        <dbReference type="EMBL" id="UJG42420.1"/>
    </source>
</evidence>
<reference evidence="1" key="1">
    <citation type="journal article" date="2022" name="Nat. Microbiol.">
        <title>Unique mobile elements and scalable gene flow at the prokaryote-eukaryote boundary revealed by circularized Asgard archaea genomes.</title>
        <authorList>
            <person name="Wu F."/>
            <person name="Speth D.R."/>
            <person name="Philosof A."/>
            <person name="Cremiere A."/>
            <person name="Narayanan A."/>
            <person name="Barco R.A."/>
            <person name="Connon S.A."/>
            <person name="Amend J.P."/>
            <person name="Antoshechkin I.A."/>
            <person name="Orphan V.J."/>
        </authorList>
    </citation>
    <scope>NUCLEOTIDE SEQUENCE</scope>
    <source>
        <strain evidence="1">PR6</strain>
    </source>
</reference>
<proteinExistence type="predicted"/>
<gene>
    <name evidence="1" type="ORF">K9W46_08405</name>
</gene>
<dbReference type="AlphaFoldDB" id="A0A9Y1BP16"/>
<sequence>MKKIESSELLLRKNYEITAKMNALNTINREEIFLIRSNLIDIEETRKNLLKKIRNESPFLSENEITKLVDEEINEIIYKHYRTPEIYVFYLELPKYLGKWIKKEDTQIF</sequence>
<dbReference type="EMBL" id="CP084167">
    <property type="protein sequence ID" value="UJG42420.1"/>
    <property type="molecule type" value="Genomic_DNA"/>
</dbReference>
<dbReference type="Proteomes" id="UP001200513">
    <property type="component" value="Chromosome"/>
</dbReference>
<accession>A0A9Y1BP16</accession>
<protein>
    <submittedName>
        <fullName evidence="1">Uncharacterized protein</fullName>
    </submittedName>
</protein>